<dbReference type="SUPFAM" id="SSF81330">
    <property type="entry name" value="Gated mechanosensitive channel"/>
    <property type="match status" value="1"/>
</dbReference>
<keyword evidence="3 5" id="KW-1133">Transmembrane helix</keyword>
<evidence type="ECO:0000256" key="3">
    <source>
        <dbReference type="ARBA" id="ARBA00022989"/>
    </source>
</evidence>
<keyword evidence="2 5" id="KW-0812">Transmembrane</keyword>
<keyword evidence="7" id="KW-1185">Reference proteome</keyword>
<proteinExistence type="predicted"/>
<feature type="transmembrane region" description="Helical" evidence="5">
    <location>
        <begin position="12"/>
        <end position="30"/>
    </location>
</feature>
<protein>
    <submittedName>
        <fullName evidence="6">MscL family protein</fullName>
    </submittedName>
</protein>
<organism evidence="6 7">
    <name type="scientific">Nocardioides humilatus</name>
    <dbReference type="NCBI Taxonomy" id="2607660"/>
    <lineage>
        <taxon>Bacteria</taxon>
        <taxon>Bacillati</taxon>
        <taxon>Actinomycetota</taxon>
        <taxon>Actinomycetes</taxon>
        <taxon>Propionibacteriales</taxon>
        <taxon>Nocardioidaceae</taxon>
        <taxon>Nocardioides</taxon>
    </lineage>
</organism>
<evidence type="ECO:0000256" key="2">
    <source>
        <dbReference type="ARBA" id="ARBA00022692"/>
    </source>
</evidence>
<dbReference type="Gene3D" id="1.10.1200.120">
    <property type="entry name" value="Large-conductance mechanosensitive channel, MscL, domain 1"/>
    <property type="match status" value="1"/>
</dbReference>
<sequence>MSGFKSFLLRGNLVDLAVAFIMATSFAAVVKTFTDTLMGFIGKVFDQPDFATADIADVNVGLFINAVIAFVILAAVVYFLVVVPYTQAKEKFFPAEVSGPTEIDLLKEIRDSLAAKA</sequence>
<reference evidence="6 7" key="2">
    <citation type="submission" date="2019-09" db="EMBL/GenBank/DDBJ databases">
        <authorList>
            <person name="Jin C."/>
        </authorList>
    </citation>
    <scope>NUCLEOTIDE SEQUENCE [LARGE SCALE GENOMIC DNA]</scope>
    <source>
        <strain evidence="6 7">BN130099</strain>
    </source>
</reference>
<dbReference type="PANTHER" id="PTHR30266:SF2">
    <property type="entry name" value="LARGE-CONDUCTANCE MECHANOSENSITIVE CHANNEL"/>
    <property type="match status" value="1"/>
</dbReference>
<dbReference type="GO" id="GO:0008381">
    <property type="term" value="F:mechanosensitive monoatomic ion channel activity"/>
    <property type="evidence" value="ECO:0007669"/>
    <property type="project" value="TreeGrafter"/>
</dbReference>
<dbReference type="InterPro" id="IPR036019">
    <property type="entry name" value="MscL_channel"/>
</dbReference>
<reference evidence="6 7" key="1">
    <citation type="submission" date="2019-09" db="EMBL/GenBank/DDBJ databases">
        <title>Nocardioides panacisoli sp. nov., isolated from the soil of a ginseng field.</title>
        <authorList>
            <person name="Cho C."/>
        </authorList>
    </citation>
    <scope>NUCLEOTIDE SEQUENCE [LARGE SCALE GENOMIC DNA]</scope>
    <source>
        <strain evidence="6 7">BN130099</strain>
    </source>
</reference>
<comment type="caution">
    <text evidence="6">The sequence shown here is derived from an EMBL/GenBank/DDBJ whole genome shotgun (WGS) entry which is preliminary data.</text>
</comment>
<dbReference type="Proteomes" id="UP000325003">
    <property type="component" value="Unassembled WGS sequence"/>
</dbReference>
<dbReference type="RefSeq" id="WP_149728703.1">
    <property type="nucleotide sequence ID" value="NZ_VUJV01000003.1"/>
</dbReference>
<evidence type="ECO:0000256" key="5">
    <source>
        <dbReference type="SAM" id="Phobius"/>
    </source>
</evidence>
<feature type="transmembrane region" description="Helical" evidence="5">
    <location>
        <begin position="62"/>
        <end position="83"/>
    </location>
</feature>
<dbReference type="AlphaFoldDB" id="A0A5B1LIH8"/>
<dbReference type="PANTHER" id="PTHR30266">
    <property type="entry name" value="MECHANOSENSITIVE CHANNEL MSCL"/>
    <property type="match status" value="1"/>
</dbReference>
<evidence type="ECO:0000256" key="4">
    <source>
        <dbReference type="ARBA" id="ARBA00023136"/>
    </source>
</evidence>
<evidence type="ECO:0000313" key="7">
    <source>
        <dbReference type="Proteomes" id="UP000325003"/>
    </source>
</evidence>
<dbReference type="Pfam" id="PF01741">
    <property type="entry name" value="MscL"/>
    <property type="match status" value="1"/>
</dbReference>
<keyword evidence="4 5" id="KW-0472">Membrane</keyword>
<evidence type="ECO:0000256" key="1">
    <source>
        <dbReference type="ARBA" id="ARBA00004141"/>
    </source>
</evidence>
<evidence type="ECO:0000313" key="6">
    <source>
        <dbReference type="EMBL" id="KAA1419369.1"/>
    </source>
</evidence>
<comment type="subcellular location">
    <subcellularLocation>
        <location evidence="1">Membrane</location>
        <topology evidence="1">Multi-pass membrane protein</topology>
    </subcellularLocation>
</comment>
<dbReference type="EMBL" id="VUJV01000003">
    <property type="protein sequence ID" value="KAA1419369.1"/>
    <property type="molecule type" value="Genomic_DNA"/>
</dbReference>
<dbReference type="InterPro" id="IPR037673">
    <property type="entry name" value="MSC/AndL"/>
</dbReference>
<dbReference type="GO" id="GO:0016020">
    <property type="term" value="C:membrane"/>
    <property type="evidence" value="ECO:0007669"/>
    <property type="project" value="UniProtKB-SubCell"/>
</dbReference>
<name>A0A5B1LIH8_9ACTN</name>
<gene>
    <name evidence="6" type="ORF">F0U44_13100</name>
</gene>
<accession>A0A5B1LIH8</accession>